<feature type="domain" description="ABC-2 type transporter transmembrane" evidence="6">
    <location>
        <begin position="44"/>
        <end position="222"/>
    </location>
</feature>
<dbReference type="Proteomes" id="UP000824101">
    <property type="component" value="Unassembled WGS sequence"/>
</dbReference>
<accession>A0A9D2GJZ6</accession>
<dbReference type="AlphaFoldDB" id="A0A9D2GJZ6"/>
<feature type="transmembrane region" description="Helical" evidence="5">
    <location>
        <begin position="176"/>
        <end position="197"/>
    </location>
</feature>
<evidence type="ECO:0000256" key="4">
    <source>
        <dbReference type="ARBA" id="ARBA00023136"/>
    </source>
</evidence>
<name>A0A9D2GJZ6_9FIRM</name>
<feature type="transmembrane region" description="Helical" evidence="5">
    <location>
        <begin position="267"/>
        <end position="287"/>
    </location>
</feature>
<protein>
    <submittedName>
        <fullName evidence="7">ABC transporter permease</fullName>
    </submittedName>
</protein>
<feature type="transmembrane region" description="Helical" evidence="5">
    <location>
        <begin position="144"/>
        <end position="164"/>
    </location>
</feature>
<reference evidence="7" key="2">
    <citation type="submission" date="2021-04" db="EMBL/GenBank/DDBJ databases">
        <authorList>
            <person name="Gilroy R."/>
        </authorList>
    </citation>
    <scope>NUCLEOTIDE SEQUENCE</scope>
    <source>
        <strain evidence="7">ChiBcec1-1093</strain>
    </source>
</reference>
<proteinExistence type="predicted"/>
<evidence type="ECO:0000313" key="8">
    <source>
        <dbReference type="Proteomes" id="UP000824101"/>
    </source>
</evidence>
<dbReference type="PANTHER" id="PTHR43471:SF12">
    <property type="entry name" value="HYPOTHETICAL MEMBRANE PROTEIN, CONSERVED"/>
    <property type="match status" value="1"/>
</dbReference>
<evidence type="ECO:0000256" key="3">
    <source>
        <dbReference type="ARBA" id="ARBA00022989"/>
    </source>
</evidence>
<keyword evidence="3 5" id="KW-1133">Transmembrane helix</keyword>
<dbReference type="GO" id="GO:0140359">
    <property type="term" value="F:ABC-type transporter activity"/>
    <property type="evidence" value="ECO:0007669"/>
    <property type="project" value="InterPro"/>
</dbReference>
<feature type="transmembrane region" description="Helical" evidence="5">
    <location>
        <begin position="20"/>
        <end position="40"/>
    </location>
</feature>
<comment type="caution">
    <text evidence="7">The sequence shown here is derived from an EMBL/GenBank/DDBJ whole genome shotgun (WGS) entry which is preliminary data.</text>
</comment>
<evidence type="ECO:0000256" key="1">
    <source>
        <dbReference type="ARBA" id="ARBA00004141"/>
    </source>
</evidence>
<reference evidence="7" key="1">
    <citation type="journal article" date="2021" name="PeerJ">
        <title>Extensive microbial diversity within the chicken gut microbiome revealed by metagenomics and culture.</title>
        <authorList>
            <person name="Gilroy R."/>
            <person name="Ravi A."/>
            <person name="Getino M."/>
            <person name="Pursley I."/>
            <person name="Horton D.L."/>
            <person name="Alikhan N.F."/>
            <person name="Baker D."/>
            <person name="Gharbi K."/>
            <person name="Hall N."/>
            <person name="Watson M."/>
            <person name="Adriaenssens E.M."/>
            <person name="Foster-Nyarko E."/>
            <person name="Jarju S."/>
            <person name="Secka A."/>
            <person name="Antonio M."/>
            <person name="Oren A."/>
            <person name="Chaudhuri R.R."/>
            <person name="La Ragione R."/>
            <person name="Hildebrand F."/>
            <person name="Pallen M.J."/>
        </authorList>
    </citation>
    <scope>NUCLEOTIDE SEQUENCE</scope>
    <source>
        <strain evidence="7">ChiBcec1-1093</strain>
    </source>
</reference>
<dbReference type="InterPro" id="IPR013525">
    <property type="entry name" value="ABC2_TM"/>
</dbReference>
<organism evidence="7 8">
    <name type="scientific">Candidatus Lachnoclostridium stercorigallinarum</name>
    <dbReference type="NCBI Taxonomy" id="2838634"/>
    <lineage>
        <taxon>Bacteria</taxon>
        <taxon>Bacillati</taxon>
        <taxon>Bacillota</taxon>
        <taxon>Clostridia</taxon>
        <taxon>Lachnospirales</taxon>
        <taxon>Lachnospiraceae</taxon>
    </lineage>
</organism>
<evidence type="ECO:0000313" key="7">
    <source>
        <dbReference type="EMBL" id="HIZ79961.1"/>
    </source>
</evidence>
<dbReference type="EMBL" id="DXBC01000148">
    <property type="protein sequence ID" value="HIZ79961.1"/>
    <property type="molecule type" value="Genomic_DNA"/>
</dbReference>
<sequence length="299" mass="32121">MKMNPVYKREMMVSSRSMRIPLTITVFNSILAVVALLNMYSNVVQVQLTADVQYGSFLDLYKFVATIEFVMLMFIMPAITSGTISGERERQTLDLMLTTGLNSWEIVAGKLGAAFATMFLVVVSSFPVFALVFVYGGITGKDVALMFACFVVSAFFAGSLGICCSSLFKRSTVATVAAYGTLALTVAGTFAVNSFAYSMARMNWNQSGYTMGMIGEQAANSGGFLYTLLLNPAATFLMILQGNAGAGSGGVLDMYGSRSGGLVLDHWVVFSFGVQIVLAVCFVVIAIKMVRRKGIGRNA</sequence>
<evidence type="ECO:0000256" key="2">
    <source>
        <dbReference type="ARBA" id="ARBA00022692"/>
    </source>
</evidence>
<comment type="subcellular location">
    <subcellularLocation>
        <location evidence="1">Membrane</location>
        <topology evidence="1">Multi-pass membrane protein</topology>
    </subcellularLocation>
</comment>
<dbReference type="Pfam" id="PF12698">
    <property type="entry name" value="ABC2_membrane_3"/>
    <property type="match status" value="1"/>
</dbReference>
<keyword evidence="2 5" id="KW-0812">Transmembrane</keyword>
<dbReference type="GO" id="GO:0005886">
    <property type="term" value="C:plasma membrane"/>
    <property type="evidence" value="ECO:0007669"/>
    <property type="project" value="UniProtKB-SubCell"/>
</dbReference>
<gene>
    <name evidence="7" type="ORF">IAA17_09270</name>
</gene>
<keyword evidence="4 5" id="KW-0472">Membrane</keyword>
<dbReference type="PANTHER" id="PTHR43471">
    <property type="entry name" value="ABC TRANSPORTER PERMEASE"/>
    <property type="match status" value="1"/>
</dbReference>
<evidence type="ECO:0000259" key="6">
    <source>
        <dbReference type="Pfam" id="PF12698"/>
    </source>
</evidence>
<feature type="transmembrane region" description="Helical" evidence="5">
    <location>
        <begin position="111"/>
        <end position="138"/>
    </location>
</feature>
<evidence type="ECO:0000256" key="5">
    <source>
        <dbReference type="SAM" id="Phobius"/>
    </source>
</evidence>
<feature type="transmembrane region" description="Helical" evidence="5">
    <location>
        <begin position="60"/>
        <end position="80"/>
    </location>
</feature>